<accession>A0A081KA16</accession>
<reference evidence="2 3" key="1">
    <citation type="submission" date="2014-06" db="EMBL/GenBank/DDBJ databases">
        <title>Whole Genome Sequences of Three Symbiotic Endozoicomonas Bacteria.</title>
        <authorList>
            <person name="Neave M.J."/>
            <person name="Apprill A."/>
            <person name="Voolstra C.R."/>
        </authorList>
    </citation>
    <scope>NUCLEOTIDE SEQUENCE [LARGE SCALE GENOMIC DNA]</scope>
    <source>
        <strain evidence="2 3">DSM 22380</strain>
    </source>
</reference>
<proteinExistence type="predicted"/>
<feature type="chain" id="PRO_5001758833" description="Acyloxyacyl hydrolase" evidence="1">
    <location>
        <begin position="20"/>
        <end position="199"/>
    </location>
</feature>
<keyword evidence="1" id="KW-0732">Signal</keyword>
<evidence type="ECO:0008006" key="4">
    <source>
        <dbReference type="Google" id="ProtNLM"/>
    </source>
</evidence>
<dbReference type="STRING" id="305900.GV64_09765"/>
<dbReference type="Proteomes" id="UP000027997">
    <property type="component" value="Unassembled WGS sequence"/>
</dbReference>
<sequence length="199" mass="22163">MKQALSLAVLALLPSITNADWQPDKISLAYGQSIAPFTDRQAEINQYRLALAWNLSDALWSSESILLQSYAELALGHWKSTLSPTEDSRRIGADSVKQISLSPIFRFTSNGPLIGETSPFLDLGVGVSYQSEKDIEQQHLSGINMGGHWQFETRAMVGLTLGEDNPFEVSYGWMHYSNANLNSDNEGLDFQTLQLAYRF</sequence>
<protein>
    <recommendedName>
        <fullName evidence="4">Acyloxyacyl hydrolase</fullName>
    </recommendedName>
</protein>
<dbReference type="RefSeq" id="WP_020585127.1">
    <property type="nucleotide sequence ID" value="NZ_JOJP01000001.1"/>
</dbReference>
<feature type="signal peptide" evidence="1">
    <location>
        <begin position="1"/>
        <end position="19"/>
    </location>
</feature>
<dbReference type="InterPro" id="IPR018550">
    <property type="entry name" value="Lipid-A_deacylase-rel"/>
</dbReference>
<comment type="caution">
    <text evidence="2">The sequence shown here is derived from an EMBL/GenBank/DDBJ whole genome shotgun (WGS) entry which is preliminary data.</text>
</comment>
<dbReference type="Pfam" id="PF09411">
    <property type="entry name" value="PagL"/>
    <property type="match status" value="1"/>
</dbReference>
<keyword evidence="3" id="KW-1185">Reference proteome</keyword>
<evidence type="ECO:0000313" key="3">
    <source>
        <dbReference type="Proteomes" id="UP000027997"/>
    </source>
</evidence>
<dbReference type="eggNOG" id="COG3637">
    <property type="taxonomic scope" value="Bacteria"/>
</dbReference>
<organism evidence="2 3">
    <name type="scientific">Endozoicomonas elysicola</name>
    <dbReference type="NCBI Taxonomy" id="305900"/>
    <lineage>
        <taxon>Bacteria</taxon>
        <taxon>Pseudomonadati</taxon>
        <taxon>Pseudomonadota</taxon>
        <taxon>Gammaproteobacteria</taxon>
        <taxon>Oceanospirillales</taxon>
        <taxon>Endozoicomonadaceae</taxon>
        <taxon>Endozoicomonas</taxon>
    </lineage>
</organism>
<name>A0A081KA16_9GAMM</name>
<dbReference type="EMBL" id="JOJP01000001">
    <property type="protein sequence ID" value="KEI70992.1"/>
    <property type="molecule type" value="Genomic_DNA"/>
</dbReference>
<evidence type="ECO:0000256" key="1">
    <source>
        <dbReference type="SAM" id="SignalP"/>
    </source>
</evidence>
<dbReference type="Gene3D" id="2.40.160.20">
    <property type="match status" value="1"/>
</dbReference>
<evidence type="ECO:0000313" key="2">
    <source>
        <dbReference type="EMBL" id="KEI70992.1"/>
    </source>
</evidence>
<gene>
    <name evidence="2" type="ORF">GV64_09765</name>
</gene>
<dbReference type="AlphaFoldDB" id="A0A081KA16"/>